<dbReference type="InterPro" id="IPR036188">
    <property type="entry name" value="FAD/NAD-bd_sf"/>
</dbReference>
<dbReference type="SUPFAM" id="SSF51905">
    <property type="entry name" value="FAD/NAD(P)-binding domain"/>
    <property type="match status" value="1"/>
</dbReference>
<accession>A0A1V6MNM1</accession>
<comment type="caution">
    <text evidence="6">The sequence shown here is derived from an EMBL/GenBank/DDBJ whole genome shotgun (WGS) entry which is preliminary data.</text>
</comment>
<dbReference type="Pfam" id="PF01593">
    <property type="entry name" value="Amino_oxidase"/>
    <property type="match status" value="1"/>
</dbReference>
<evidence type="ECO:0000256" key="1">
    <source>
        <dbReference type="ARBA" id="ARBA00001974"/>
    </source>
</evidence>
<gene>
    <name evidence="6" type="ORF">BM536_027080</name>
</gene>
<comment type="cofactor">
    <cofactor evidence="1">
        <name>FAD</name>
        <dbReference type="ChEBI" id="CHEBI:57692"/>
    </cofactor>
</comment>
<evidence type="ECO:0000259" key="5">
    <source>
        <dbReference type="Pfam" id="PF01593"/>
    </source>
</evidence>
<dbReference type="InterPro" id="IPR001613">
    <property type="entry name" value="Flavin_amine_oxidase"/>
</dbReference>
<dbReference type="InterPro" id="IPR002937">
    <property type="entry name" value="Amino_oxidase"/>
</dbReference>
<evidence type="ECO:0000256" key="2">
    <source>
        <dbReference type="ARBA" id="ARBA00005995"/>
    </source>
</evidence>
<dbReference type="PANTHER" id="PTHR43563">
    <property type="entry name" value="AMINE OXIDASE"/>
    <property type="match status" value="1"/>
</dbReference>
<name>A0A1V6MNM1_9ACTN</name>
<dbReference type="InterPro" id="IPR006311">
    <property type="entry name" value="TAT_signal"/>
</dbReference>
<dbReference type="Gene3D" id="3.90.660.10">
    <property type="match status" value="1"/>
</dbReference>
<dbReference type="AlphaFoldDB" id="A0A1V6MNM1"/>
<protein>
    <recommendedName>
        <fullName evidence="5">Amine oxidase domain-containing protein</fullName>
    </recommendedName>
</protein>
<feature type="domain" description="Amine oxidase" evidence="5">
    <location>
        <begin position="61"/>
        <end position="472"/>
    </location>
</feature>
<evidence type="ECO:0000313" key="6">
    <source>
        <dbReference type="EMBL" id="OQD53897.1"/>
    </source>
</evidence>
<dbReference type="STRING" id="114686.BM536_027080"/>
<dbReference type="EMBL" id="MPOH02000016">
    <property type="protein sequence ID" value="OQD53897.1"/>
    <property type="molecule type" value="Genomic_DNA"/>
</dbReference>
<dbReference type="PANTHER" id="PTHR43563:SF1">
    <property type="entry name" value="AMINE OXIDASE [FLAVIN-CONTAINING] B"/>
    <property type="match status" value="1"/>
</dbReference>
<evidence type="ECO:0000313" key="7">
    <source>
        <dbReference type="Proteomes" id="UP000184286"/>
    </source>
</evidence>
<proteinExistence type="inferred from homology"/>
<dbReference type="Gene3D" id="1.10.405.10">
    <property type="entry name" value="Guanine Nucleotide Dissociation Inhibitor, domain 1"/>
    <property type="match status" value="1"/>
</dbReference>
<dbReference type="Gene3D" id="3.50.50.60">
    <property type="entry name" value="FAD/NAD(P)-binding domain"/>
    <property type="match status" value="1"/>
</dbReference>
<sequence length="478" mass="50721">MNAADKLPGSGPRHAASRRTILKATGATALAAGVGAVTLNTARADGPEDAPTDVVVIGAGFAGATAARELTAGGLSVRVLEARDRIGGRVWTSSFAGEQVEMGGTWLDRKQKHVWAEVERYGMRIVSDAAPTRAFVPAASGFREMSPAEVYARQSELITPFFEGSRDYFPRPYEPLHRADLVRPVDALSMRDRLDQLRYSADDELLVSNTVGGLTGSASTVGLACVAHWWSLSGWSFDGYMSVNTDRPEAGSTALVKAILDDSGVTPVLRSPVASVTDDGRKVKVTTRAGKTYTARAVVVAVPVNTWNTIAFAPGLPAEYTRLSTDGLGVRTSQKFLMHVRGADLGRFYVEGPAGAPLLNVVPFKERADGNIMVGFSASPTFDPTDTSAVQAELRKVVPGIEVVAVKAQHWGRDPYSRGGWAVRRPGVLTGPLRSVQQPRGRVAFATGDIADGWHGFMDGAIETGFTAAAQVAEILGG</sequence>
<feature type="binding site" evidence="4">
    <location>
        <begin position="81"/>
        <end position="82"/>
    </location>
    <ligand>
        <name>FAD</name>
        <dbReference type="ChEBI" id="CHEBI:57692"/>
    </ligand>
</feature>
<dbReference type="GO" id="GO:0016491">
    <property type="term" value="F:oxidoreductase activity"/>
    <property type="evidence" value="ECO:0007669"/>
    <property type="project" value="UniProtKB-KW"/>
</dbReference>
<reference evidence="7" key="1">
    <citation type="submission" date="2016-11" db="EMBL/GenBank/DDBJ databases">
        <authorList>
            <person name="Schniete J.K."/>
            <person name="Salih T."/>
            <person name="Algora Gallardo L."/>
            <person name="Martinez Fernandez S."/>
            <person name="Herron P.R."/>
        </authorList>
    </citation>
    <scope>NUCLEOTIDE SEQUENCE [LARGE SCALE GENOMIC DNA]</scope>
    <source>
        <strain evidence="7">DSM 41896</strain>
    </source>
</reference>
<dbReference type="PRINTS" id="PR00757">
    <property type="entry name" value="AMINEOXDASEF"/>
</dbReference>
<dbReference type="PROSITE" id="PS51318">
    <property type="entry name" value="TAT"/>
    <property type="match status" value="1"/>
</dbReference>
<dbReference type="OrthoDB" id="337830at2"/>
<organism evidence="6 7">
    <name type="scientific">Streptomyces phaeoluteigriseus</name>
    <dbReference type="NCBI Taxonomy" id="114686"/>
    <lineage>
        <taxon>Bacteria</taxon>
        <taxon>Bacillati</taxon>
        <taxon>Actinomycetota</taxon>
        <taxon>Actinomycetes</taxon>
        <taxon>Kitasatosporales</taxon>
        <taxon>Streptomycetaceae</taxon>
        <taxon>Streptomyces</taxon>
        <taxon>Streptomyces aurantiacus group</taxon>
    </lineage>
</organism>
<dbReference type="InterPro" id="IPR050703">
    <property type="entry name" value="Flavin_MAO"/>
</dbReference>
<reference evidence="6 7" key="2">
    <citation type="submission" date="2017-02" db="EMBL/GenBank/DDBJ databases">
        <title>Draft genome sequence of Streptomyces phaeoluteigriseus type strain DSM41896.</title>
        <authorList>
            <person name="Salih T.S."/>
            <person name="Algora Gallardo L."/>
            <person name="Melo Santos T."/>
            <person name="Filgueira Martinez S."/>
            <person name="Herron P.R."/>
        </authorList>
    </citation>
    <scope>NUCLEOTIDE SEQUENCE [LARGE SCALE GENOMIC DNA]</scope>
    <source>
        <strain evidence="6 7">DSM 41896</strain>
    </source>
</reference>
<keyword evidence="3" id="KW-0560">Oxidoreductase</keyword>
<dbReference type="RefSeq" id="WP_073493400.1">
    <property type="nucleotide sequence ID" value="NZ_MPOH02000016.1"/>
</dbReference>
<comment type="similarity">
    <text evidence="2">Belongs to the flavin monoamine oxidase family.</text>
</comment>
<evidence type="ECO:0000256" key="3">
    <source>
        <dbReference type="ARBA" id="ARBA00023002"/>
    </source>
</evidence>
<feature type="binding site" evidence="4">
    <location>
        <position position="273"/>
    </location>
    <ligand>
        <name>FAD</name>
        <dbReference type="ChEBI" id="CHEBI:57692"/>
    </ligand>
</feature>
<evidence type="ECO:0000256" key="4">
    <source>
        <dbReference type="PIRSR" id="PIRSR601613-1"/>
    </source>
</evidence>
<dbReference type="Proteomes" id="UP000184286">
    <property type="component" value="Unassembled WGS sequence"/>
</dbReference>